<dbReference type="Proteomes" id="UP000198211">
    <property type="component" value="Unassembled WGS sequence"/>
</dbReference>
<keyword evidence="2" id="KW-1185">Reference proteome</keyword>
<evidence type="ECO:0000313" key="1">
    <source>
        <dbReference type="EMBL" id="OWZ03157.1"/>
    </source>
</evidence>
<evidence type="ECO:0000313" key="2">
    <source>
        <dbReference type="Proteomes" id="UP000198211"/>
    </source>
</evidence>
<dbReference type="EMBL" id="NBNE01005692">
    <property type="protein sequence ID" value="OWZ03157.1"/>
    <property type="molecule type" value="Genomic_DNA"/>
</dbReference>
<name>A0A225VEC1_9STRA</name>
<accession>A0A225VEC1</accession>
<proteinExistence type="predicted"/>
<dbReference type="OrthoDB" id="129434at2759"/>
<reference evidence="2" key="1">
    <citation type="submission" date="2017-03" db="EMBL/GenBank/DDBJ databases">
        <title>Phytopthora megakarya and P. palmivora, two closely related causual agents of cacao black pod achieved similar genome size and gene model numbers by different mechanisms.</title>
        <authorList>
            <person name="Ali S."/>
            <person name="Shao J."/>
            <person name="Larry D.J."/>
            <person name="Kronmiller B."/>
            <person name="Shen D."/>
            <person name="Strem M.D."/>
            <person name="Melnick R.L."/>
            <person name="Guiltinan M.J."/>
            <person name="Tyler B.M."/>
            <person name="Meinhardt L.W."/>
            <person name="Bailey B.A."/>
        </authorList>
    </citation>
    <scope>NUCLEOTIDE SEQUENCE [LARGE SCALE GENOMIC DNA]</scope>
    <source>
        <strain evidence="2">zdho120</strain>
    </source>
</reference>
<comment type="caution">
    <text evidence="1">The sequence shown here is derived from an EMBL/GenBank/DDBJ whole genome shotgun (WGS) entry which is preliminary data.</text>
</comment>
<organism evidence="1 2">
    <name type="scientific">Phytophthora megakarya</name>
    <dbReference type="NCBI Taxonomy" id="4795"/>
    <lineage>
        <taxon>Eukaryota</taxon>
        <taxon>Sar</taxon>
        <taxon>Stramenopiles</taxon>
        <taxon>Oomycota</taxon>
        <taxon>Peronosporomycetes</taxon>
        <taxon>Peronosporales</taxon>
        <taxon>Peronosporaceae</taxon>
        <taxon>Phytophthora</taxon>
    </lineage>
</organism>
<protein>
    <submittedName>
        <fullName evidence="1">Uncharacterized protein</fullName>
    </submittedName>
</protein>
<sequence length="205" mass="23328">MIPATLTERLLIPSGFLYAARMPPIRALIPRTDYRSELITGANVLTLQATQPWLALQNHPPSLTFDRHLHRRANTPLWRIAVSYAGLGADHLQAYCESTHYLGITKEICISDLDLLQYHRDRRPSWRSLVQTACGVSPDDADPFDLLLNPYFLHLPTTQDRVRWYLGSVNDPCRNHFRDQPADHLSLQIPHLVNKFNPPAAPTPP</sequence>
<dbReference type="AlphaFoldDB" id="A0A225VEC1"/>
<gene>
    <name evidence="1" type="ORF">PHMEG_00025158</name>
</gene>